<dbReference type="Proteomes" id="UP000008021">
    <property type="component" value="Chromosome 1"/>
</dbReference>
<dbReference type="Gramene" id="OMERI01G25990.2">
    <property type="protein sequence ID" value="OMERI01G25990.2"/>
    <property type="gene ID" value="OMERI01G25990"/>
</dbReference>
<name>A0A0E0C6U4_9ORYZ</name>
<dbReference type="EnsemblPlants" id="OMERI01G25990.2">
    <property type="protein sequence ID" value="OMERI01G25990.2"/>
    <property type="gene ID" value="OMERI01G25990"/>
</dbReference>
<proteinExistence type="predicted"/>
<feature type="domain" description="DUF1618" evidence="2">
    <location>
        <begin position="229"/>
        <end position="374"/>
    </location>
</feature>
<dbReference type="AlphaFoldDB" id="A0A0E0C6U4"/>
<keyword evidence="4" id="KW-1185">Reference proteome</keyword>
<sequence>MAQMGVMDASLCPPFHGRSVDKGTRRRPRWVLLDKLAYFAGADVRNATTATSKTREGHEIQVTLCTAAQPQLVSYVCVHSPTLNPASDDYAMEPQIIAAHDDLLLIRLILGRGNRFTVSLADYFVYQASIADDIPPSLTRITHPGPMITFTNHEVAILHYIPEDTHHHPYRPPGEYKLHLYHSHTQQWTTTHFNLAATMPPLPDLSPFHHRTTNVINLTHQSPGLMAFVDLWQGLLLINVLDKVQPAAPRYIPLPPPLKQGKVISGRVDPTDVRDIAVDAKGHINFVELEVDAIQHESDRTGYISQGWTVAKWSCSNTESDDCCWHMDCKLNASDISHLMPPELPNYCHPTPTLERLHIGHPLLSLDNNGDVVYFMAKVDHRDYKAWVIPVDMRKRLIHEPAVFEGAPRTLGIGSTFIQTTISNYPQPAPGKKRKQKQPGMLLGSSSKRKSETPYLTNVVLPLPTRHGVQKQPDAEGGSMEAEFSDNIVIPYQDYDPSVILSYVVLVCVRDDLNELSSDIFLSYLCGTLVLSLC</sequence>
<feature type="region of interest" description="Disordered" evidence="1">
    <location>
        <begin position="424"/>
        <end position="449"/>
    </location>
</feature>
<evidence type="ECO:0000313" key="3">
    <source>
        <dbReference type="EnsemblPlants" id="OMERI01G25990.2"/>
    </source>
</evidence>
<evidence type="ECO:0000259" key="2">
    <source>
        <dbReference type="Pfam" id="PF07762"/>
    </source>
</evidence>
<reference evidence="3" key="1">
    <citation type="submission" date="2015-04" db="UniProtKB">
        <authorList>
            <consortium name="EnsemblPlants"/>
        </authorList>
    </citation>
    <scope>IDENTIFICATION</scope>
</reference>
<reference evidence="3" key="2">
    <citation type="submission" date="2018-05" db="EMBL/GenBank/DDBJ databases">
        <title>OmerRS3 (Oryza meridionalis Reference Sequence Version 3).</title>
        <authorList>
            <person name="Zhang J."/>
            <person name="Kudrna D."/>
            <person name="Lee S."/>
            <person name="Talag J."/>
            <person name="Welchert J."/>
            <person name="Wing R.A."/>
        </authorList>
    </citation>
    <scope>NUCLEOTIDE SEQUENCE [LARGE SCALE GENOMIC DNA]</scope>
    <source>
        <strain evidence="3">cv. OR44</strain>
    </source>
</reference>
<evidence type="ECO:0000256" key="1">
    <source>
        <dbReference type="SAM" id="MobiDB-lite"/>
    </source>
</evidence>
<dbReference type="PANTHER" id="PTHR33074:SF139">
    <property type="entry name" value="OS09G0567000 PROTEIN"/>
    <property type="match status" value="1"/>
</dbReference>
<evidence type="ECO:0000313" key="4">
    <source>
        <dbReference type="Proteomes" id="UP000008021"/>
    </source>
</evidence>
<dbReference type="Pfam" id="PF07762">
    <property type="entry name" value="DUF1618"/>
    <property type="match status" value="1"/>
</dbReference>
<dbReference type="HOGENOM" id="CLU_008956_6_3_1"/>
<dbReference type="InterPro" id="IPR011676">
    <property type="entry name" value="DUF1618"/>
</dbReference>
<organism evidence="3">
    <name type="scientific">Oryza meridionalis</name>
    <dbReference type="NCBI Taxonomy" id="40149"/>
    <lineage>
        <taxon>Eukaryota</taxon>
        <taxon>Viridiplantae</taxon>
        <taxon>Streptophyta</taxon>
        <taxon>Embryophyta</taxon>
        <taxon>Tracheophyta</taxon>
        <taxon>Spermatophyta</taxon>
        <taxon>Magnoliopsida</taxon>
        <taxon>Liliopsida</taxon>
        <taxon>Poales</taxon>
        <taxon>Poaceae</taxon>
        <taxon>BOP clade</taxon>
        <taxon>Oryzoideae</taxon>
        <taxon>Oryzeae</taxon>
        <taxon>Oryzinae</taxon>
        <taxon>Oryza</taxon>
    </lineage>
</organism>
<protein>
    <recommendedName>
        <fullName evidence="2">DUF1618 domain-containing protein</fullName>
    </recommendedName>
</protein>
<dbReference type="eggNOG" id="KOG0907">
    <property type="taxonomic scope" value="Eukaryota"/>
</dbReference>
<accession>A0A0E0C6U4</accession>
<dbReference type="PANTHER" id="PTHR33074">
    <property type="entry name" value="EXPRESSED PROTEIN-RELATED"/>
    <property type="match status" value="1"/>
</dbReference>